<evidence type="ECO:0000256" key="4">
    <source>
        <dbReference type="HAMAP-Rule" id="MF_01281"/>
    </source>
</evidence>
<evidence type="ECO:0000313" key="6">
    <source>
        <dbReference type="EMBL" id="SDL95035.1"/>
    </source>
</evidence>
<comment type="caution">
    <text evidence="4">Lacks conserved residue(s) required for the propagation of feature annotation.</text>
</comment>
<evidence type="ECO:0000256" key="2">
    <source>
        <dbReference type="ARBA" id="ARBA00022801"/>
    </source>
</evidence>
<name>A0A1G9PA52_9EURY</name>
<dbReference type="STRING" id="660521.SAMN04487949_0282"/>
<evidence type="ECO:0000313" key="7">
    <source>
        <dbReference type="Proteomes" id="UP000199451"/>
    </source>
</evidence>
<dbReference type="PANTHER" id="PTHR43794:SF11">
    <property type="entry name" value="AMIDOHYDROLASE-RELATED DOMAIN-CONTAINING PROTEIN"/>
    <property type="match status" value="1"/>
</dbReference>
<feature type="binding site" evidence="4">
    <location>
        <position position="299"/>
    </location>
    <ligand>
        <name>Zn(2+)</name>
        <dbReference type="ChEBI" id="CHEBI:29105"/>
    </ligand>
</feature>
<comment type="function">
    <text evidence="4">Catalyzes the deamination of 5-methylthioadenosine and S-adenosyl-L-homocysteine into 5-methylthioinosine and S-inosyl-L-homocysteine, respectively. Is also able to deaminate adenosine.</text>
</comment>
<keyword evidence="7" id="KW-1185">Reference proteome</keyword>
<dbReference type="AlphaFoldDB" id="A0A1G9PA52"/>
<dbReference type="GO" id="GO:0090614">
    <property type="term" value="F:5'-methylthioadenosine deaminase activity"/>
    <property type="evidence" value="ECO:0007669"/>
    <property type="project" value="UniProtKB-UniRule"/>
</dbReference>
<feature type="binding site" evidence="4">
    <location>
        <position position="64"/>
    </location>
    <ligand>
        <name>Zn(2+)</name>
        <dbReference type="ChEBI" id="CHEBI:29105"/>
    </ligand>
</feature>
<dbReference type="GO" id="GO:0046872">
    <property type="term" value="F:metal ion binding"/>
    <property type="evidence" value="ECO:0007669"/>
    <property type="project" value="UniProtKB-KW"/>
</dbReference>
<dbReference type="InterPro" id="IPR032466">
    <property type="entry name" value="Metal_Hydrolase"/>
</dbReference>
<organism evidence="6 7">
    <name type="scientific">Halogranum gelatinilyticum</name>
    <dbReference type="NCBI Taxonomy" id="660521"/>
    <lineage>
        <taxon>Archaea</taxon>
        <taxon>Methanobacteriati</taxon>
        <taxon>Methanobacteriota</taxon>
        <taxon>Stenosarchaea group</taxon>
        <taxon>Halobacteria</taxon>
        <taxon>Halobacteriales</taxon>
        <taxon>Haloferacaceae</taxon>
    </lineage>
</organism>
<dbReference type="OrthoDB" id="372084at2157"/>
<feature type="domain" description="Amidohydrolase-related" evidence="5">
    <location>
        <begin position="53"/>
        <end position="400"/>
    </location>
</feature>
<dbReference type="CDD" id="cd01298">
    <property type="entry name" value="ATZ_TRZ_like"/>
    <property type="match status" value="1"/>
</dbReference>
<sequence length="433" mass="46140">MSTLRITDGQVLLPDMRVVDADVLVDREEGGILDVGRDIDADADETLDASGGLVMPGLVNAHCHVAMTLLRGYADDKPLDAWLQEDIWPAEAELTAEDIRAGAELGMLEMIKSGTTAFADMYFEVPTLVDAVDEAGLRARVGHGVVTVVKDDEGAQVDIDESLSVAREYDGAADGRLSTAYMPHSLTTVGEEYLRESVAEAREDGVPVHFHANETTDEVDPIVDERGERPLEYADDLGMLRPQNFLAHCVHVDESEIDLLATRGAAAVHCPASNMKLASGMAPVQRMLDAGVTVGLGTDGAASNNDLDMFDEMRDAAMIGKLAADDASAVAAGTVVEMATRGSANAIGVRSGVVEPGANADLIVLDLDAPHLAPAHDLVSHLAYAARGSDVRHTVCDGQVLMRDREVLTMDEAEVKERARTHARDLVARAEDA</sequence>
<feature type="binding site" evidence="4">
    <location>
        <position position="211"/>
    </location>
    <ligand>
        <name>Zn(2+)</name>
        <dbReference type="ChEBI" id="CHEBI:29105"/>
    </ligand>
</feature>
<evidence type="ECO:0000256" key="3">
    <source>
        <dbReference type="ARBA" id="ARBA00022833"/>
    </source>
</evidence>
<dbReference type="InterPro" id="IPR050287">
    <property type="entry name" value="MTA/SAH_deaminase"/>
</dbReference>
<feature type="binding site" evidence="4">
    <location>
        <position position="91"/>
    </location>
    <ligand>
        <name>substrate</name>
    </ligand>
</feature>
<dbReference type="EMBL" id="FNHL01000001">
    <property type="protein sequence ID" value="SDL95035.1"/>
    <property type="molecule type" value="Genomic_DNA"/>
</dbReference>
<comment type="cofactor">
    <cofactor evidence="4">
        <name>Zn(2+)</name>
        <dbReference type="ChEBI" id="CHEBI:29105"/>
    </cofactor>
    <text evidence="4">Binds 1 zinc ion per subunit.</text>
</comment>
<gene>
    <name evidence="4" type="primary">mtaD</name>
    <name evidence="6" type="ORF">SAMN04487949_0282</name>
</gene>
<dbReference type="InterPro" id="IPR023512">
    <property type="entry name" value="Deaminase_MtaD/DadD"/>
</dbReference>
<evidence type="ECO:0000256" key="1">
    <source>
        <dbReference type="ARBA" id="ARBA00022723"/>
    </source>
</evidence>
<dbReference type="EC" id="3.5.4.31" evidence="4"/>
<feature type="binding site" evidence="4">
    <location>
        <position position="299"/>
    </location>
    <ligand>
        <name>substrate</name>
    </ligand>
</feature>
<dbReference type="FunFam" id="3.20.20.140:FF:000014">
    <property type="entry name" value="5-methylthioadenosine/S-adenosylhomocysteine deaminase"/>
    <property type="match status" value="1"/>
</dbReference>
<dbReference type="HAMAP" id="MF_01281">
    <property type="entry name" value="MTA_SAH_deamin"/>
    <property type="match status" value="1"/>
</dbReference>
<dbReference type="InterPro" id="IPR011059">
    <property type="entry name" value="Metal-dep_hydrolase_composite"/>
</dbReference>
<dbReference type="GO" id="GO:0050270">
    <property type="term" value="F:S-adenosylhomocysteine deaminase activity"/>
    <property type="evidence" value="ECO:0007669"/>
    <property type="project" value="UniProtKB-UniRule"/>
</dbReference>
<comment type="catalytic activity">
    <reaction evidence="4">
        <text>S-adenosyl-L-homocysteine + H2O + H(+) = S-inosyl-L-homocysteine + NH4(+)</text>
        <dbReference type="Rhea" id="RHEA:20716"/>
        <dbReference type="ChEBI" id="CHEBI:15377"/>
        <dbReference type="ChEBI" id="CHEBI:15378"/>
        <dbReference type="ChEBI" id="CHEBI:28938"/>
        <dbReference type="ChEBI" id="CHEBI:57856"/>
        <dbReference type="ChEBI" id="CHEBI:57985"/>
        <dbReference type="EC" id="3.5.4.28"/>
    </reaction>
</comment>
<reference evidence="7" key="1">
    <citation type="submission" date="2016-10" db="EMBL/GenBank/DDBJ databases">
        <authorList>
            <person name="Varghese N."/>
            <person name="Submissions S."/>
        </authorList>
    </citation>
    <scope>NUCLEOTIDE SEQUENCE [LARGE SCALE GENOMIC DNA]</scope>
    <source>
        <strain evidence="7">CGMCC 1.10119</strain>
    </source>
</reference>
<protein>
    <recommendedName>
        <fullName evidence="4">5-methylthioadenosine/S-adenosylhomocysteine deaminase</fullName>
        <shortName evidence="4">MTA/SAH deaminase</shortName>
        <ecNumber evidence="4">3.5.4.28</ecNumber>
        <ecNumber evidence="4">3.5.4.31</ecNumber>
    </recommendedName>
</protein>
<feature type="binding site" evidence="4">
    <location>
        <position position="184"/>
    </location>
    <ligand>
        <name>substrate</name>
    </ligand>
</feature>
<dbReference type="SUPFAM" id="SSF51338">
    <property type="entry name" value="Composite domain of metallo-dependent hydrolases"/>
    <property type="match status" value="2"/>
</dbReference>
<dbReference type="PANTHER" id="PTHR43794">
    <property type="entry name" value="AMINOHYDROLASE SSNA-RELATED"/>
    <property type="match status" value="1"/>
</dbReference>
<dbReference type="RefSeq" id="WP_089693340.1">
    <property type="nucleotide sequence ID" value="NZ_FNHL01000001.1"/>
</dbReference>
<comment type="catalytic activity">
    <reaction evidence="4">
        <text>S-methyl-5'-thioadenosine + H2O + H(+) = S-methyl-5'-thioinosine + NH4(+)</text>
        <dbReference type="Rhea" id="RHEA:25025"/>
        <dbReference type="ChEBI" id="CHEBI:15377"/>
        <dbReference type="ChEBI" id="CHEBI:15378"/>
        <dbReference type="ChEBI" id="CHEBI:17509"/>
        <dbReference type="ChEBI" id="CHEBI:28938"/>
        <dbReference type="ChEBI" id="CHEBI:48595"/>
        <dbReference type="EC" id="3.5.4.31"/>
    </reaction>
</comment>
<evidence type="ECO:0000259" key="5">
    <source>
        <dbReference type="Pfam" id="PF01979"/>
    </source>
</evidence>
<feature type="binding site" evidence="4">
    <location>
        <position position="62"/>
    </location>
    <ligand>
        <name>Zn(2+)</name>
        <dbReference type="ChEBI" id="CHEBI:29105"/>
    </ligand>
</feature>
<proteinExistence type="inferred from homology"/>
<dbReference type="InterPro" id="IPR006680">
    <property type="entry name" value="Amidohydro-rel"/>
</dbReference>
<dbReference type="Gene3D" id="3.20.20.140">
    <property type="entry name" value="Metal-dependent hydrolases"/>
    <property type="match status" value="1"/>
</dbReference>
<comment type="similarity">
    <text evidence="4">Belongs to the metallo-dependent hydrolases superfamily. MTA/SAH deaminase family.</text>
</comment>
<feature type="binding site" evidence="4">
    <location>
        <position position="214"/>
    </location>
    <ligand>
        <name>substrate</name>
    </ligand>
</feature>
<keyword evidence="1 4" id="KW-0479">Metal-binding</keyword>
<dbReference type="Proteomes" id="UP000199451">
    <property type="component" value="Unassembled WGS sequence"/>
</dbReference>
<dbReference type="Pfam" id="PF01979">
    <property type="entry name" value="Amidohydro_1"/>
    <property type="match status" value="1"/>
</dbReference>
<dbReference type="Gene3D" id="2.30.40.10">
    <property type="entry name" value="Urease, subunit C, domain 1"/>
    <property type="match status" value="1"/>
</dbReference>
<keyword evidence="3 4" id="KW-0862">Zinc</keyword>
<dbReference type="SUPFAM" id="SSF51556">
    <property type="entry name" value="Metallo-dependent hydrolases"/>
    <property type="match status" value="1"/>
</dbReference>
<dbReference type="EC" id="3.5.4.28" evidence="4"/>
<accession>A0A1G9PA52</accession>
<keyword evidence="2 4" id="KW-0378">Hydrolase</keyword>